<evidence type="ECO:0000256" key="1">
    <source>
        <dbReference type="SAM" id="MobiDB-lite"/>
    </source>
</evidence>
<organism evidence="3 4">
    <name type="scientific">Symbiobacterium thermophilum (strain DSM 24528 / JCM 14929 / IAM 14863 / T)</name>
    <dbReference type="NCBI Taxonomy" id="292459"/>
    <lineage>
        <taxon>Bacteria</taxon>
        <taxon>Bacillati</taxon>
        <taxon>Bacillota</taxon>
        <taxon>Clostridia</taxon>
        <taxon>Eubacteriales</taxon>
        <taxon>Symbiobacteriaceae</taxon>
        <taxon>Symbiobacterium</taxon>
    </lineage>
</organism>
<dbReference type="EMBL" id="AP006840">
    <property type="protein sequence ID" value="BAD39212.1"/>
    <property type="molecule type" value="Genomic_DNA"/>
</dbReference>
<feature type="compositionally biased region" description="Acidic residues" evidence="1">
    <location>
        <begin position="59"/>
        <end position="68"/>
    </location>
</feature>
<proteinExistence type="predicted"/>
<feature type="compositionally biased region" description="Pro residues" evidence="1">
    <location>
        <begin position="27"/>
        <end position="58"/>
    </location>
</feature>
<sequence length="188" mass="20424">MRRPWLRAAALILSTALILSGCGSADNPPPSPPPQTEPKPTPNPTPPETPETPSPPADAPEDPAEPEPDVPALPGDTEALREALRVQSPITYTIVLAHDAPREMDKTAYLDQMLAEQGYPGKNEILLVLFPADNYNIRFAMGSLVFDRRITLQQMLELVQSQYLTRSRQGDPAGGLAALINAINERAK</sequence>
<reference evidence="3 4" key="1">
    <citation type="journal article" date="2004" name="Nucleic Acids Res.">
        <title>Genome sequence of Symbiobacterium thermophilum, an uncultivable bacterium that depends on microbial commensalism.</title>
        <authorList>
            <person name="Ueda K."/>
            <person name="Yamashita A."/>
            <person name="Ishikawa J."/>
            <person name="Shimada M."/>
            <person name="Watsuji T."/>
            <person name="Morimura K."/>
            <person name="Ikeda H."/>
            <person name="Hattori M."/>
            <person name="Beppu T."/>
        </authorList>
    </citation>
    <scope>NUCLEOTIDE SEQUENCE [LARGE SCALE GENOMIC DNA]</scope>
    <source>
        <strain evidence="4">T / IAM 14863</strain>
    </source>
</reference>
<feature type="chain" id="PRO_5004269662" description="TPM domain-containing protein" evidence="2">
    <location>
        <begin position="26"/>
        <end position="188"/>
    </location>
</feature>
<evidence type="ECO:0000313" key="3">
    <source>
        <dbReference type="EMBL" id="BAD39212.1"/>
    </source>
</evidence>
<feature type="signal peptide" evidence="2">
    <location>
        <begin position="1"/>
        <end position="25"/>
    </location>
</feature>
<dbReference type="Proteomes" id="UP000000417">
    <property type="component" value="Chromosome"/>
</dbReference>
<dbReference type="HOGENOM" id="CLU_1440385_0_0_9"/>
<evidence type="ECO:0008006" key="5">
    <source>
        <dbReference type="Google" id="ProtNLM"/>
    </source>
</evidence>
<feature type="region of interest" description="Disordered" evidence="1">
    <location>
        <begin position="20"/>
        <end position="75"/>
    </location>
</feature>
<name>Q67SY1_SYMTH</name>
<dbReference type="AlphaFoldDB" id="Q67SY1"/>
<evidence type="ECO:0000256" key="2">
    <source>
        <dbReference type="SAM" id="SignalP"/>
    </source>
</evidence>
<protein>
    <recommendedName>
        <fullName evidence="5">TPM domain-containing protein</fullName>
    </recommendedName>
</protein>
<accession>Q67SY1</accession>
<dbReference type="RefSeq" id="WP_011194362.1">
    <property type="nucleotide sequence ID" value="NC_006177.1"/>
</dbReference>
<evidence type="ECO:0000313" key="4">
    <source>
        <dbReference type="Proteomes" id="UP000000417"/>
    </source>
</evidence>
<gene>
    <name evidence="3" type="ordered locus">STH227</name>
</gene>
<dbReference type="KEGG" id="sth:STH227"/>
<keyword evidence="4" id="KW-1185">Reference proteome</keyword>
<keyword evidence="2" id="KW-0732">Signal</keyword>
<dbReference type="PROSITE" id="PS51257">
    <property type="entry name" value="PROKAR_LIPOPROTEIN"/>
    <property type="match status" value="1"/>
</dbReference>